<dbReference type="PROSITE" id="PS50111">
    <property type="entry name" value="CHEMOTAXIS_TRANSDUC_2"/>
    <property type="match status" value="1"/>
</dbReference>
<dbReference type="SUPFAM" id="SSF58104">
    <property type="entry name" value="Methyl-accepting chemotaxis protein (MCP) signaling domain"/>
    <property type="match status" value="1"/>
</dbReference>
<keyword evidence="3" id="KW-0472">Membrane</keyword>
<organism evidence="5 6">
    <name type="scientific">Anaeromicropila herbilytica</name>
    <dbReference type="NCBI Taxonomy" id="2785025"/>
    <lineage>
        <taxon>Bacteria</taxon>
        <taxon>Bacillati</taxon>
        <taxon>Bacillota</taxon>
        <taxon>Clostridia</taxon>
        <taxon>Lachnospirales</taxon>
        <taxon>Lachnospiraceae</taxon>
        <taxon>Anaeromicropila</taxon>
    </lineage>
</organism>
<evidence type="ECO:0000313" key="5">
    <source>
        <dbReference type="EMBL" id="BCN30232.1"/>
    </source>
</evidence>
<evidence type="ECO:0000256" key="2">
    <source>
        <dbReference type="PROSITE-ProRule" id="PRU00284"/>
    </source>
</evidence>
<dbReference type="CDD" id="cd18774">
    <property type="entry name" value="PDC2_HK_sensor"/>
    <property type="match status" value="1"/>
</dbReference>
<keyword evidence="1 2" id="KW-0807">Transducer</keyword>
<gene>
    <name evidence="5" type="ORF">bsdtb5_15270</name>
</gene>
<keyword evidence="6" id="KW-1185">Reference proteome</keyword>
<dbReference type="Pfam" id="PF00015">
    <property type="entry name" value="MCPsignal"/>
    <property type="match status" value="1"/>
</dbReference>
<dbReference type="Gene3D" id="3.30.450.20">
    <property type="entry name" value="PAS domain"/>
    <property type="match status" value="1"/>
</dbReference>
<feature type="domain" description="Methyl-accepting transducer" evidence="4">
    <location>
        <begin position="280"/>
        <end position="545"/>
    </location>
</feature>
<dbReference type="Proteomes" id="UP000595897">
    <property type="component" value="Chromosome"/>
</dbReference>
<evidence type="ECO:0000256" key="3">
    <source>
        <dbReference type="SAM" id="Phobius"/>
    </source>
</evidence>
<dbReference type="GO" id="GO:0007165">
    <property type="term" value="P:signal transduction"/>
    <property type="evidence" value="ECO:0007669"/>
    <property type="project" value="UniProtKB-KW"/>
</dbReference>
<dbReference type="RefSeq" id="WP_271715467.1">
    <property type="nucleotide sequence ID" value="NZ_AP024169.1"/>
</dbReference>
<dbReference type="PANTHER" id="PTHR32089:SF112">
    <property type="entry name" value="LYSOZYME-LIKE PROTEIN-RELATED"/>
    <property type="match status" value="1"/>
</dbReference>
<name>A0A7R7IC50_9FIRM</name>
<protein>
    <recommendedName>
        <fullName evidence="4">Methyl-accepting transducer domain-containing protein</fullName>
    </recommendedName>
</protein>
<dbReference type="Gene3D" id="1.10.287.950">
    <property type="entry name" value="Methyl-accepting chemotaxis protein"/>
    <property type="match status" value="1"/>
</dbReference>
<reference evidence="5 6" key="1">
    <citation type="submission" date="2020-11" db="EMBL/GenBank/DDBJ databases">
        <title>Draft genome sequencing of a Lachnospiraceae strain isolated from anoxic soil subjected to BSD treatment.</title>
        <authorList>
            <person name="Uek A."/>
            <person name="Tonouchi A."/>
        </authorList>
    </citation>
    <scope>NUCLEOTIDE SEQUENCE [LARGE SCALE GENOMIC DNA]</scope>
    <source>
        <strain evidence="5 6">TB5</strain>
    </source>
</reference>
<evidence type="ECO:0000259" key="4">
    <source>
        <dbReference type="PROSITE" id="PS50111"/>
    </source>
</evidence>
<feature type="transmembrane region" description="Helical" evidence="3">
    <location>
        <begin position="30"/>
        <end position="50"/>
    </location>
</feature>
<dbReference type="KEGG" id="ahb:bsdtb5_15270"/>
<keyword evidence="3" id="KW-1133">Transmembrane helix</keyword>
<accession>A0A7R7IC50</accession>
<keyword evidence="3" id="KW-0812">Transmembrane</keyword>
<dbReference type="EMBL" id="AP024169">
    <property type="protein sequence ID" value="BCN30232.1"/>
    <property type="molecule type" value="Genomic_DNA"/>
</dbReference>
<dbReference type="InterPro" id="IPR004089">
    <property type="entry name" value="MCPsignal_dom"/>
</dbReference>
<evidence type="ECO:0000313" key="6">
    <source>
        <dbReference type="Proteomes" id="UP000595897"/>
    </source>
</evidence>
<dbReference type="PANTHER" id="PTHR32089">
    <property type="entry name" value="METHYL-ACCEPTING CHEMOTAXIS PROTEIN MCPB"/>
    <property type="match status" value="1"/>
</dbReference>
<dbReference type="SMART" id="SM00283">
    <property type="entry name" value="MA"/>
    <property type="match status" value="1"/>
</dbReference>
<proteinExistence type="predicted"/>
<dbReference type="AlphaFoldDB" id="A0A7R7IC50"/>
<evidence type="ECO:0000256" key="1">
    <source>
        <dbReference type="ARBA" id="ARBA00023224"/>
    </source>
</evidence>
<sequence>MNPMNKELEIAKKGKDKKQMNFMHSIRTKIIALVVAGVIFAVAIVLINTIPKSRSEIETAIQSNMYDLATSYMALLDKSVEASGQDTLSTEELTNILSKVRIKNVDSSFLFLVDENGKILYNPDTARIGVVSDNSLVVELSKAIKSGNYKQSDIREYKSTDGVEKYASYSISEKTHWMLIVTAEKTDILSPIRDITSYSIGSAVIAILILSVIGYIFASTIINPIINLTKVVKKTSELDFSKDSTLDNLILRKDETGDISRMTVKMQDGLRDMVVKLEEAADKLVVNADSLTTLTKTIDEACTDNSATSEELAASMEETSATIETIDSNVSHIKSGADDINQKSVNGLDMAKEIMERAEKLHVNSLSAKDETIQMYNSVKEKTEEAMEQSKAVNKINVLSSTIQEIAEQTSLLSLNASIEAARAGESGRGFAVVASEIGNLANQSSATVNNILQIVTEVHQAVSNMSDCLKVTLDFLDKKVMDDYNGFVDVSVKYSSDANALQMSMNDINYLATALQNSSAEIAMAISGINTTMGEATNGVTDIADKTTSVVMSTNEVTGMVHETKELADQLEKITKMFQL</sequence>
<dbReference type="GO" id="GO:0016020">
    <property type="term" value="C:membrane"/>
    <property type="evidence" value="ECO:0007669"/>
    <property type="project" value="InterPro"/>
</dbReference>
<feature type="transmembrane region" description="Helical" evidence="3">
    <location>
        <begin position="195"/>
        <end position="218"/>
    </location>
</feature>